<dbReference type="InterPro" id="IPR007657">
    <property type="entry name" value="Glycosyltransferase_61"/>
</dbReference>
<evidence type="ECO:0000256" key="3">
    <source>
        <dbReference type="ARBA" id="ARBA00023180"/>
    </source>
</evidence>
<keyword evidence="6" id="KW-1185">Reference proteome</keyword>
<evidence type="ECO:0000256" key="1">
    <source>
        <dbReference type="ARBA" id="ARBA00022676"/>
    </source>
</evidence>
<name>A0AAQ3L6Y0_9BACT</name>
<dbReference type="KEGG" id="puo:RZN69_16035"/>
<dbReference type="EMBL" id="CP136920">
    <property type="protein sequence ID" value="WOO40131.1"/>
    <property type="molecule type" value="Genomic_DNA"/>
</dbReference>
<dbReference type="GO" id="GO:0016757">
    <property type="term" value="F:glycosyltransferase activity"/>
    <property type="evidence" value="ECO:0007669"/>
    <property type="project" value="UniProtKB-KW"/>
</dbReference>
<dbReference type="AlphaFoldDB" id="A0AAQ3L6Y0"/>
<evidence type="ECO:0000313" key="6">
    <source>
        <dbReference type="Proteomes" id="UP001304300"/>
    </source>
</evidence>
<accession>A0AAQ3L6Y0</accession>
<keyword evidence="2 5" id="KW-0808">Transferase</keyword>
<reference evidence="5 6" key="1">
    <citation type="submission" date="2023-10" db="EMBL/GenBank/DDBJ databases">
        <title>Rubellicoccus peritrichatus gen. nov., sp. nov., isolated from an algae of coral reef tank.</title>
        <authorList>
            <person name="Luo J."/>
        </authorList>
    </citation>
    <scope>NUCLEOTIDE SEQUENCE [LARGE SCALE GENOMIC DNA]</scope>
    <source>
        <strain evidence="5 6">CR14</strain>
    </source>
</reference>
<dbReference type="InterPro" id="IPR049625">
    <property type="entry name" value="Glyco_transf_61_cat"/>
</dbReference>
<gene>
    <name evidence="5" type="ORF">RZN69_16035</name>
</gene>
<dbReference type="RefSeq" id="WP_317832248.1">
    <property type="nucleotide sequence ID" value="NZ_CP136920.1"/>
</dbReference>
<keyword evidence="1 5" id="KW-0328">Glycosyltransferase</keyword>
<evidence type="ECO:0000313" key="5">
    <source>
        <dbReference type="EMBL" id="WOO40131.1"/>
    </source>
</evidence>
<proteinExistence type="predicted"/>
<evidence type="ECO:0000259" key="4">
    <source>
        <dbReference type="Pfam" id="PF04577"/>
    </source>
</evidence>
<organism evidence="5 6">
    <name type="scientific">Rubellicoccus peritrichatus</name>
    <dbReference type="NCBI Taxonomy" id="3080537"/>
    <lineage>
        <taxon>Bacteria</taxon>
        <taxon>Pseudomonadati</taxon>
        <taxon>Verrucomicrobiota</taxon>
        <taxon>Opitutia</taxon>
        <taxon>Puniceicoccales</taxon>
        <taxon>Cerasicoccaceae</taxon>
        <taxon>Rubellicoccus</taxon>
    </lineage>
</organism>
<dbReference type="EC" id="2.4.-.-" evidence="5"/>
<dbReference type="PANTHER" id="PTHR20961">
    <property type="entry name" value="GLYCOSYLTRANSFERASE"/>
    <property type="match status" value="1"/>
</dbReference>
<feature type="domain" description="Glycosyltransferase 61 catalytic" evidence="4">
    <location>
        <begin position="143"/>
        <end position="313"/>
    </location>
</feature>
<sequence length="369" mass="42684">MMKARTFIWLLVRPFYRLSKKARRIPGILVWQLYDRRRCLKLDRLKENLKSNNTLSYYNDLDQKLHKNESSSFIGIIKDVKLYGPYRLAITSSNKVIADNSVPIDSSVYKAVAYSLPSRLPNMSDVESNDSVLNLVNPLSCWYYHWMLECLTRLCPYDRACRSFSIQFSILIPNDAPSFIPESLKILGYEDRIVTSDKPVVLAKNFLVSSYRRINGRLPKSACQWLRNVFFRALDITSSDTTKPRDIYISRKHAQKRRVVNEEELTENLESRGFEIHELENLPLADQIKLFANARTVIAPHGGGLTNIIFSSRKDFHVIELNRANEPNGCYRNLASDNGLKFSQIACEEDDLDYIVDLNHVNYTLDSKR</sequence>
<dbReference type="Proteomes" id="UP001304300">
    <property type="component" value="Chromosome"/>
</dbReference>
<protein>
    <submittedName>
        <fullName evidence="5">Glycosyltransferase family 61 protein</fullName>
        <ecNumber evidence="5">2.4.-.-</ecNumber>
    </submittedName>
</protein>
<dbReference type="Pfam" id="PF04577">
    <property type="entry name" value="Glyco_transf_61"/>
    <property type="match status" value="1"/>
</dbReference>
<keyword evidence="3" id="KW-0325">Glycoprotein</keyword>
<evidence type="ECO:0000256" key="2">
    <source>
        <dbReference type="ARBA" id="ARBA00022679"/>
    </source>
</evidence>